<accession>W7AP06</accession>
<dbReference type="AlphaFoldDB" id="W7AP06"/>
<proteinExistence type="predicted"/>
<name>W7AP06_PLAVN</name>
<evidence type="ECO:0000313" key="1">
    <source>
        <dbReference type="EMBL" id="EUD73595.1"/>
    </source>
</evidence>
<dbReference type="EMBL" id="KI965396">
    <property type="protein sequence ID" value="EUD73595.1"/>
    <property type="molecule type" value="Genomic_DNA"/>
</dbReference>
<protein>
    <recommendedName>
        <fullName evidence="3">Erythrocyte membrane antigen 1</fullName>
    </recommendedName>
</protein>
<dbReference type="Pfam" id="PF07418">
    <property type="entry name" value="PCEMA1"/>
    <property type="match status" value="1"/>
</dbReference>
<reference evidence="1 2" key="1">
    <citation type="submission" date="2013-02" db="EMBL/GenBank/DDBJ databases">
        <title>The Genome Sequence of Plasmodium vinckei petteri CR.</title>
        <authorList>
            <consortium name="The Broad Institute Genome Sequencing Platform"/>
            <consortium name="The Broad Institute Genome Sequencing Center for Infectious Disease"/>
            <person name="Neafsey D."/>
            <person name="Cheeseman I."/>
            <person name="Volkman S."/>
            <person name="Adams J."/>
            <person name="Walker B."/>
            <person name="Young S.K."/>
            <person name="Zeng Q."/>
            <person name="Gargeya S."/>
            <person name="Fitzgerald M."/>
            <person name="Haas B."/>
            <person name="Abouelleil A."/>
            <person name="Alvarado L."/>
            <person name="Arachchi H.M."/>
            <person name="Berlin A.M."/>
            <person name="Chapman S.B."/>
            <person name="Dewar J."/>
            <person name="Goldberg J."/>
            <person name="Griggs A."/>
            <person name="Gujja S."/>
            <person name="Hansen M."/>
            <person name="Howarth C."/>
            <person name="Imamovic A."/>
            <person name="Larimer J."/>
            <person name="McCowan C."/>
            <person name="Murphy C."/>
            <person name="Neiman D."/>
            <person name="Pearson M."/>
            <person name="Priest M."/>
            <person name="Roberts A."/>
            <person name="Saif S."/>
            <person name="Shea T."/>
            <person name="Sisk P."/>
            <person name="Sykes S."/>
            <person name="Wortman J."/>
            <person name="Nusbaum C."/>
            <person name="Birren B."/>
        </authorList>
    </citation>
    <scope>NUCLEOTIDE SEQUENCE [LARGE SCALE GENOMIC DNA]</scope>
    <source>
        <strain evidence="1 2">CR</strain>
    </source>
</reference>
<dbReference type="Proteomes" id="UP000030659">
    <property type="component" value="Unassembled WGS sequence"/>
</dbReference>
<sequence length="154" mass="17962">MGCKTHTTAAEPVKDEKSFDHKLPNLKFIDEFDPITFEAPKGRQSMLDEPFISETDGTITDKVTGFLRRENNYGVSGWYIISYEEDYENKIKVPKKQEIPVEYKLSTINEDISNTLHEDEELMTKLNHISEIEKIKAKVKKMEMKTMLKNKTKR</sequence>
<gene>
    <name evidence="1" type="ORF">YYG_01641</name>
</gene>
<evidence type="ECO:0008006" key="3">
    <source>
        <dbReference type="Google" id="ProtNLM"/>
    </source>
</evidence>
<dbReference type="InterPro" id="IPR010882">
    <property type="entry name" value="PCEMA1"/>
</dbReference>
<evidence type="ECO:0000313" key="2">
    <source>
        <dbReference type="Proteomes" id="UP000030659"/>
    </source>
</evidence>
<organism evidence="1 2">
    <name type="scientific">Plasmodium vinckei petteri</name>
    <dbReference type="NCBI Taxonomy" id="138298"/>
    <lineage>
        <taxon>Eukaryota</taxon>
        <taxon>Sar</taxon>
        <taxon>Alveolata</taxon>
        <taxon>Apicomplexa</taxon>
        <taxon>Aconoidasida</taxon>
        <taxon>Haemosporida</taxon>
        <taxon>Plasmodiidae</taxon>
        <taxon>Plasmodium</taxon>
        <taxon>Plasmodium (Vinckeia)</taxon>
    </lineage>
</organism>